<dbReference type="Gene3D" id="3.40.50.1820">
    <property type="entry name" value="alpha/beta hydrolase"/>
    <property type="match status" value="2"/>
</dbReference>
<accession>A0A9J9LEZ7</accession>
<name>A0A9J9LEZ7_RHIWR</name>
<dbReference type="Proteomes" id="UP000001989">
    <property type="component" value="Chromosome"/>
</dbReference>
<keyword evidence="2" id="KW-1185">Reference proteome</keyword>
<dbReference type="EMBL" id="CP000699">
    <property type="protein sequence ID" value="ABQ69754.1"/>
    <property type="molecule type" value="Genomic_DNA"/>
</dbReference>
<proteinExistence type="predicted"/>
<dbReference type="KEGG" id="swi:Swit_3408"/>
<organism evidence="1 2">
    <name type="scientific">Rhizorhabdus wittichii (strain DSM 6014 / CCUG 31198 / JCM 15750 / NBRC 105917 / EY 4224 / RW1)</name>
    <name type="common">Sphingomonas wittichii</name>
    <dbReference type="NCBI Taxonomy" id="392499"/>
    <lineage>
        <taxon>Bacteria</taxon>
        <taxon>Pseudomonadati</taxon>
        <taxon>Pseudomonadota</taxon>
        <taxon>Alphaproteobacteria</taxon>
        <taxon>Sphingomonadales</taxon>
        <taxon>Sphingomonadaceae</taxon>
        <taxon>Rhizorhabdus</taxon>
    </lineage>
</organism>
<evidence type="ECO:0000313" key="2">
    <source>
        <dbReference type="Proteomes" id="UP000001989"/>
    </source>
</evidence>
<sequence>MRPGRASNMAATEMVAPAQPASWHRTPISIRFAETLQMTETYGFNGSQGTTLLEGQLLAPRGQPSTTVFLFMHPTSTLQFLPMPMALADRGLHVLCCGSRYARNDSALIMEKVAYDLGAYIRYAREQLGYQKVVLVGWSGGGSLSLFYQAQAERPSITHTPAGDPYDLTQAGLTRADAIIFIAAHLSRAETLTEWLDPSVRNELDPDTRDPEFDIYGDGCPNRPPYSADFVRAFRTEQRLRNRRISDFALNMLDTLKQRNNGEKERAFIVHRTMCDVRWLDSAIDPNDRKPGWTYLGDPRTVNSGPAGLARYSTLRSWLSQWSYDHSNVKGPMNAARIAATPVLQIENTADDAVPATHNPAIYQALATPDKSYVQIAHATHYYLGQPALLRQCIDAILDWSGRRGLIDPEPHAAVTA</sequence>
<evidence type="ECO:0008006" key="3">
    <source>
        <dbReference type="Google" id="ProtNLM"/>
    </source>
</evidence>
<dbReference type="AlphaFoldDB" id="A0A9J9LEZ7"/>
<gene>
    <name evidence="1" type="ordered locus">Swit_3408</name>
</gene>
<evidence type="ECO:0000313" key="1">
    <source>
        <dbReference type="EMBL" id="ABQ69754.1"/>
    </source>
</evidence>
<dbReference type="InterPro" id="IPR029058">
    <property type="entry name" value="AB_hydrolase_fold"/>
</dbReference>
<protein>
    <recommendedName>
        <fullName evidence="3">Alpha/beta hydrolase</fullName>
    </recommendedName>
</protein>
<reference evidence="1 2" key="1">
    <citation type="journal article" date="2010" name="J. Bacteriol.">
        <title>Genome sequence of the dioxin-mineralizing bacterium Sphingomonas wittichii RW1.</title>
        <authorList>
            <person name="Miller T.R."/>
            <person name="Delcher A.L."/>
            <person name="Salzberg S.L."/>
            <person name="Saunders E."/>
            <person name="Detter J.C."/>
            <person name="Halden R.U."/>
        </authorList>
    </citation>
    <scope>NUCLEOTIDE SEQUENCE [LARGE SCALE GENOMIC DNA]</scope>
    <source>
        <strain evidence="2">DSM 6014 / CCUG 31198 / JCM 15750 / NBRC 105917 / EY 4224 / RW1</strain>
    </source>
</reference>
<dbReference type="SUPFAM" id="SSF53474">
    <property type="entry name" value="alpha/beta-Hydrolases"/>
    <property type="match status" value="1"/>
</dbReference>